<dbReference type="InterPro" id="IPR001296">
    <property type="entry name" value="Glyco_trans_1"/>
</dbReference>
<dbReference type="STRING" id="198092.SAMN02745194_01629"/>
<dbReference type="GO" id="GO:0009103">
    <property type="term" value="P:lipopolysaccharide biosynthetic process"/>
    <property type="evidence" value="ECO:0007669"/>
    <property type="project" value="TreeGrafter"/>
</dbReference>
<evidence type="ECO:0000313" key="6">
    <source>
        <dbReference type="Proteomes" id="UP000184387"/>
    </source>
</evidence>
<dbReference type="InterPro" id="IPR028098">
    <property type="entry name" value="Glyco_trans_4-like_N"/>
</dbReference>
<evidence type="ECO:0000256" key="1">
    <source>
        <dbReference type="ARBA" id="ARBA00022679"/>
    </source>
</evidence>
<dbReference type="Pfam" id="PF00534">
    <property type="entry name" value="Glycos_transf_1"/>
    <property type="match status" value="1"/>
</dbReference>
<accession>A0A1M6G6B5</accession>
<dbReference type="RefSeq" id="WP_073133472.1">
    <property type="nucleotide sequence ID" value="NZ_FQZF01000008.1"/>
</dbReference>
<dbReference type="GO" id="GO:0016757">
    <property type="term" value="F:glycosyltransferase activity"/>
    <property type="evidence" value="ECO:0007669"/>
    <property type="project" value="InterPro"/>
</dbReference>
<proteinExistence type="predicted"/>
<dbReference type="Proteomes" id="UP000184387">
    <property type="component" value="Unassembled WGS sequence"/>
</dbReference>
<evidence type="ECO:0000259" key="4">
    <source>
        <dbReference type="Pfam" id="PF13579"/>
    </source>
</evidence>
<evidence type="ECO:0000313" key="5">
    <source>
        <dbReference type="EMBL" id="SHJ05484.1"/>
    </source>
</evidence>
<reference evidence="5 6" key="1">
    <citation type="submission" date="2016-11" db="EMBL/GenBank/DDBJ databases">
        <authorList>
            <person name="Jaros S."/>
            <person name="Januszkiewicz K."/>
            <person name="Wedrychowicz H."/>
        </authorList>
    </citation>
    <scope>NUCLEOTIDE SEQUENCE [LARGE SCALE GENOMIC DNA]</scope>
    <source>
        <strain evidence="5 6">DSM 14916</strain>
    </source>
</reference>
<dbReference type="SUPFAM" id="SSF53756">
    <property type="entry name" value="UDP-Glycosyltransferase/glycogen phosphorylase"/>
    <property type="match status" value="1"/>
</dbReference>
<dbReference type="AlphaFoldDB" id="A0A1M6G6B5"/>
<dbReference type="CDD" id="cd03809">
    <property type="entry name" value="GT4_MtfB-like"/>
    <property type="match status" value="1"/>
</dbReference>
<sequence length="469" mass="52416">MRPRILIDGFNLALEHGTGVSTYARNLSYRLGSSGAAVEVLYGRHVSPNWSPLMREVAFFDDPAIEQMTLRRRMRRLRRTLTAGIGETMCDIPVTGQVVAEGFAGRLPHFDQLWNVEDIFNRAHNRFKWGPKIVPLQVPGGPPAVAHWTYPLPIRIPGARNIYTMHDLVPLRLPFTTLDQKRRYFRLCRLLLEKADHIVTVSEASRRDIISLLGADPEKVTNTYQSVELPPQLANKPEEVARDEVRGAFGMRWKGYHLFFGAIEPKKNLARLIEAYLSSGVTTPLVILGKQAWKSDIELRLLEAKHVRKTPPPLSGARMKKESAGRVILLDYAPFRLLISLIRGAKSVLFPSLYEGFGLPVLEAMSLGTPVLTSNTSSLPEVVGDAAVKVNPYDIRAMVEGIRVLDADEELREHLAWAGRRQAALFSAAAYERRLADVYARMGVRLEPGTEEPPPPGEEEPLDSAAALR</sequence>
<keyword evidence="1 5" id="KW-0808">Transferase</keyword>
<evidence type="ECO:0000259" key="3">
    <source>
        <dbReference type="Pfam" id="PF00534"/>
    </source>
</evidence>
<feature type="region of interest" description="Disordered" evidence="2">
    <location>
        <begin position="446"/>
        <end position="469"/>
    </location>
</feature>
<dbReference type="EMBL" id="FQZF01000008">
    <property type="protein sequence ID" value="SHJ05484.1"/>
    <property type="molecule type" value="Genomic_DNA"/>
</dbReference>
<name>A0A1M6G6B5_9PROT</name>
<dbReference type="PANTHER" id="PTHR46401">
    <property type="entry name" value="GLYCOSYLTRANSFERASE WBBK-RELATED"/>
    <property type="match status" value="1"/>
</dbReference>
<organism evidence="5 6">
    <name type="scientific">Muricoccus roseus</name>
    <dbReference type="NCBI Taxonomy" id="198092"/>
    <lineage>
        <taxon>Bacteria</taxon>
        <taxon>Pseudomonadati</taxon>
        <taxon>Pseudomonadota</taxon>
        <taxon>Alphaproteobacteria</taxon>
        <taxon>Acetobacterales</taxon>
        <taxon>Roseomonadaceae</taxon>
        <taxon>Muricoccus</taxon>
    </lineage>
</organism>
<dbReference type="Gene3D" id="3.40.50.2000">
    <property type="entry name" value="Glycogen Phosphorylase B"/>
    <property type="match status" value="2"/>
</dbReference>
<keyword evidence="6" id="KW-1185">Reference proteome</keyword>
<feature type="domain" description="Glycosyl transferase family 1" evidence="3">
    <location>
        <begin position="325"/>
        <end position="421"/>
    </location>
</feature>
<dbReference type="Pfam" id="PF13579">
    <property type="entry name" value="Glyco_trans_4_4"/>
    <property type="match status" value="1"/>
</dbReference>
<dbReference type="PANTHER" id="PTHR46401:SF2">
    <property type="entry name" value="GLYCOSYLTRANSFERASE WBBK-RELATED"/>
    <property type="match status" value="1"/>
</dbReference>
<feature type="domain" description="Glycosyltransferase subfamily 4-like N-terminal" evidence="4">
    <location>
        <begin position="18"/>
        <end position="221"/>
    </location>
</feature>
<protein>
    <submittedName>
        <fullName evidence="5">Glycosyltransferase involved in cell wall bisynthesis</fullName>
    </submittedName>
</protein>
<gene>
    <name evidence="5" type="ORF">SAMN02745194_01629</name>
</gene>
<evidence type="ECO:0000256" key="2">
    <source>
        <dbReference type="SAM" id="MobiDB-lite"/>
    </source>
</evidence>